<organism evidence="3 4">
    <name type="scientific">Vitis vinifera</name>
    <name type="common">Grape</name>
    <dbReference type="NCBI Taxonomy" id="29760"/>
    <lineage>
        <taxon>Eukaryota</taxon>
        <taxon>Viridiplantae</taxon>
        <taxon>Streptophyta</taxon>
        <taxon>Embryophyta</taxon>
        <taxon>Tracheophyta</taxon>
        <taxon>Spermatophyta</taxon>
        <taxon>Magnoliopsida</taxon>
        <taxon>eudicotyledons</taxon>
        <taxon>Gunneridae</taxon>
        <taxon>Pentapetalae</taxon>
        <taxon>rosids</taxon>
        <taxon>Vitales</taxon>
        <taxon>Vitaceae</taxon>
        <taxon>Viteae</taxon>
        <taxon>Vitis</taxon>
    </lineage>
</organism>
<dbReference type="Pfam" id="PF07727">
    <property type="entry name" value="RVT_2"/>
    <property type="match status" value="1"/>
</dbReference>
<dbReference type="EMBL" id="QGNW01000236">
    <property type="protein sequence ID" value="RVW82706.1"/>
    <property type="molecule type" value="Genomic_DNA"/>
</dbReference>
<dbReference type="Proteomes" id="UP000288805">
    <property type="component" value="Unassembled WGS sequence"/>
</dbReference>
<proteinExistence type="predicted"/>
<reference evidence="3 4" key="1">
    <citation type="journal article" date="2018" name="PLoS Genet.">
        <title>Population sequencing reveals clonal diversity and ancestral inbreeding in the grapevine cultivar Chardonnay.</title>
        <authorList>
            <person name="Roach M.J."/>
            <person name="Johnson D.L."/>
            <person name="Bohlmann J."/>
            <person name="van Vuuren H.J."/>
            <person name="Jones S.J."/>
            <person name="Pretorius I.S."/>
            <person name="Schmidt S.A."/>
            <person name="Borneman A.R."/>
        </authorList>
    </citation>
    <scope>NUCLEOTIDE SEQUENCE [LARGE SCALE GENOMIC DNA]</scope>
    <source>
        <strain evidence="4">cv. Chardonnay</strain>
        <tissue evidence="3">Leaf</tissue>
    </source>
</reference>
<dbReference type="AlphaFoldDB" id="A0A438HE15"/>
<gene>
    <name evidence="3" type="primary">RE1_1930</name>
    <name evidence="3" type="ORF">CK203_046969</name>
</gene>
<dbReference type="SUPFAM" id="SSF56672">
    <property type="entry name" value="DNA/RNA polymerases"/>
    <property type="match status" value="1"/>
</dbReference>
<feature type="region of interest" description="Disordered" evidence="1">
    <location>
        <begin position="150"/>
        <end position="180"/>
    </location>
</feature>
<comment type="caution">
    <text evidence="3">The sequence shown here is derived from an EMBL/GenBank/DDBJ whole genome shotgun (WGS) entry which is preliminary data.</text>
</comment>
<name>A0A438HE15_VITVI</name>
<evidence type="ECO:0000313" key="4">
    <source>
        <dbReference type="Proteomes" id="UP000288805"/>
    </source>
</evidence>
<dbReference type="PANTHER" id="PTHR47481:SF34">
    <property type="entry name" value="CCHC-TYPE DOMAIN-CONTAINING PROTEIN"/>
    <property type="match status" value="1"/>
</dbReference>
<feature type="domain" description="Reverse transcriptase Ty1/copia-type" evidence="2">
    <location>
        <begin position="235"/>
        <end position="389"/>
    </location>
</feature>
<dbReference type="PANTHER" id="PTHR47481">
    <property type="match status" value="1"/>
</dbReference>
<evidence type="ECO:0000256" key="1">
    <source>
        <dbReference type="SAM" id="MobiDB-lite"/>
    </source>
</evidence>
<evidence type="ECO:0000259" key="2">
    <source>
        <dbReference type="Pfam" id="PF07727"/>
    </source>
</evidence>
<accession>A0A438HE15</accession>
<sequence>MLQLHIELQELKKNDLSISTYLQRAKALADELNVAGRPLAPTEFNAIIYRNIGSDYHAIITALNLHSEPVSFHELHGQSLLLMTFYLRALLIFLKQTCISSSKGLSNFSWLHIKSVPPSSTGYVGNSGQTSTRSNIPLFSTTDQSSNNSLLLAQSPPLTTPPFSHSPIPQQSPSSDSTTDPPLSLIVDLTHYPAQLNAVSSTSTSPPRIHPMQLPKPYAEWRDAMQSEINALLQNHTWVLVPRPPATNIISSKWVYRIKKKTNGEIDQFKAQLVAKGYSQQLGIDYTETFSPVVKATTIRTILSIATSSHWPVRQLDISNAFLHGFIDSDIYMEQPIGFHDSSHPDYVCKLSKSLYGLKQAPRARFHRLTSFLQDLGFQASKADFFVYTSSSPPLSKLSGDPLSNAEQYRQMVGSLQYITLTKPDISFSAIVGFGLFFSKHSTLDLQCFIDSDWGGCPDDR</sequence>
<dbReference type="InterPro" id="IPR043502">
    <property type="entry name" value="DNA/RNA_pol_sf"/>
</dbReference>
<evidence type="ECO:0000313" key="3">
    <source>
        <dbReference type="EMBL" id="RVW82706.1"/>
    </source>
</evidence>
<dbReference type="InterPro" id="IPR013103">
    <property type="entry name" value="RVT_2"/>
</dbReference>
<protein>
    <submittedName>
        <fullName evidence="3">Retrovirus-related Pol polyprotein from transposon RE1</fullName>
    </submittedName>
</protein>